<evidence type="ECO:0000313" key="3">
    <source>
        <dbReference type="Proteomes" id="UP001589595"/>
    </source>
</evidence>
<dbReference type="GeneID" id="67212438"/>
<name>A0ABD5MIW4_9EURY</name>
<accession>A0ABD5MIW4</accession>
<feature type="region of interest" description="Disordered" evidence="1">
    <location>
        <begin position="142"/>
        <end position="163"/>
    </location>
</feature>
<comment type="caution">
    <text evidence="2">The sequence shown here is derived from an EMBL/GenBank/DDBJ whole genome shotgun (WGS) entry which is preliminary data.</text>
</comment>
<reference evidence="2" key="1">
    <citation type="submission" date="2024-09" db="EMBL/GenBank/DDBJ databases">
        <authorList>
            <person name="Sun Q."/>
        </authorList>
    </citation>
    <scope>NUCLEOTIDE SEQUENCE [LARGE SCALE GENOMIC DNA]</scope>
    <source>
        <strain evidence="2">JCM 31273</strain>
    </source>
</reference>
<evidence type="ECO:0000256" key="1">
    <source>
        <dbReference type="SAM" id="MobiDB-lite"/>
    </source>
</evidence>
<protein>
    <submittedName>
        <fullName evidence="2">Uncharacterized protein</fullName>
    </submittedName>
</protein>
<dbReference type="AlphaFoldDB" id="A0ABD5MIW4"/>
<organism evidence="2 3">
    <name type="scientific">Halobaculum roseum</name>
    <dbReference type="NCBI Taxonomy" id="2175149"/>
    <lineage>
        <taxon>Archaea</taxon>
        <taxon>Methanobacteriati</taxon>
        <taxon>Methanobacteriota</taxon>
        <taxon>Stenosarchaea group</taxon>
        <taxon>Halobacteria</taxon>
        <taxon>Halobacteriales</taxon>
        <taxon>Haloferacaceae</taxon>
        <taxon>Halobaculum</taxon>
    </lineage>
</organism>
<evidence type="ECO:0000313" key="2">
    <source>
        <dbReference type="EMBL" id="MFB9823744.1"/>
    </source>
</evidence>
<sequence length="163" mass="18817">MLELDDYPEGTEQLLEAYLDKVPSLTGEEFETAEDYRSACPSKLNLELATELDYEQVSYRMGELASDGIFGVHYEEIGRGSPRIHYYPKEPLRVYVKTQTLMKDLFGEIPTEVRTHHLETVTTELGRLRRDVRTLTIKAGFPPESTGHGFTDEDRDEVELRWE</sequence>
<dbReference type="Proteomes" id="UP001589595">
    <property type="component" value="Unassembled WGS sequence"/>
</dbReference>
<dbReference type="EMBL" id="JBHMAJ010000005">
    <property type="protein sequence ID" value="MFB9823744.1"/>
    <property type="molecule type" value="Genomic_DNA"/>
</dbReference>
<keyword evidence="3" id="KW-1185">Reference proteome</keyword>
<gene>
    <name evidence="2" type="ORF">ACFFOL_06065</name>
</gene>
<dbReference type="RefSeq" id="WP_222923505.1">
    <property type="nucleotide sequence ID" value="NZ_CP082287.1"/>
</dbReference>
<proteinExistence type="predicted"/>